<dbReference type="HAMAP" id="MF_00022">
    <property type="entry name" value="Glu_tRNA_synth_type1"/>
    <property type="match status" value="1"/>
</dbReference>
<dbReference type="InterPro" id="IPR014729">
    <property type="entry name" value="Rossmann-like_a/b/a_fold"/>
</dbReference>
<dbReference type="GO" id="GO:0005829">
    <property type="term" value="C:cytosol"/>
    <property type="evidence" value="ECO:0007669"/>
    <property type="project" value="TreeGrafter"/>
</dbReference>
<dbReference type="InterPro" id="IPR001412">
    <property type="entry name" value="aa-tRNA-synth_I_CS"/>
</dbReference>
<feature type="short sequence motif" description="'KMSKS' region" evidence="7">
    <location>
        <begin position="251"/>
        <end position="255"/>
    </location>
</feature>
<comment type="subunit">
    <text evidence="7">Monomer.</text>
</comment>
<accession>A0A0G1FF34</accession>
<keyword evidence="3 7" id="KW-0547">Nucleotide-binding</keyword>
<dbReference type="InterPro" id="IPR020751">
    <property type="entry name" value="aa-tRNA-synth_I_codon-bd_sub2"/>
</dbReference>
<dbReference type="PROSITE" id="PS00178">
    <property type="entry name" value="AA_TRNA_LIGASE_I"/>
    <property type="match status" value="1"/>
</dbReference>
<evidence type="ECO:0000313" key="11">
    <source>
        <dbReference type="Proteomes" id="UP000034543"/>
    </source>
</evidence>
<feature type="binding site" evidence="7">
    <location>
        <position position="108"/>
    </location>
    <ligand>
        <name>Zn(2+)</name>
        <dbReference type="ChEBI" id="CHEBI:29105"/>
    </ligand>
</feature>
<keyword evidence="7" id="KW-0862">Zinc</keyword>
<dbReference type="Gene3D" id="1.10.10.350">
    <property type="match status" value="1"/>
</dbReference>
<dbReference type="CDD" id="cd00808">
    <property type="entry name" value="GluRS_core"/>
    <property type="match status" value="1"/>
</dbReference>
<dbReference type="PANTHER" id="PTHR43311:SF2">
    <property type="entry name" value="GLUTAMATE--TRNA LIGASE, MITOCHONDRIAL-RELATED"/>
    <property type="match status" value="1"/>
</dbReference>
<dbReference type="InterPro" id="IPR033910">
    <property type="entry name" value="GluRS_core"/>
</dbReference>
<dbReference type="EMBL" id="LCFB01000007">
    <property type="protein sequence ID" value="KKS85473.1"/>
    <property type="molecule type" value="Genomic_DNA"/>
</dbReference>
<keyword evidence="2 7" id="KW-0436">Ligase</keyword>
<dbReference type="InterPro" id="IPR020058">
    <property type="entry name" value="Glu/Gln-tRNA-synth_Ib_cat-dom"/>
</dbReference>
<feature type="domain" description="Glutamyl/glutaminyl-tRNA synthetase class Ib catalytic" evidence="8">
    <location>
        <begin position="4"/>
        <end position="320"/>
    </location>
</feature>
<feature type="binding site" evidence="7">
    <location>
        <position position="137"/>
    </location>
    <ligand>
        <name>Zn(2+)</name>
        <dbReference type="ChEBI" id="CHEBI:29105"/>
    </ligand>
</feature>
<dbReference type="PANTHER" id="PTHR43311">
    <property type="entry name" value="GLUTAMATE--TRNA LIGASE"/>
    <property type="match status" value="1"/>
</dbReference>
<comment type="cofactor">
    <cofactor evidence="7">
        <name>Zn(2+)</name>
        <dbReference type="ChEBI" id="CHEBI:29105"/>
    </cofactor>
    <text evidence="7">Binds 1 zinc ion per subunit.</text>
</comment>
<evidence type="ECO:0000259" key="8">
    <source>
        <dbReference type="Pfam" id="PF00749"/>
    </source>
</evidence>
<dbReference type="EC" id="6.1.1.17" evidence="7"/>
<feature type="binding site" evidence="7">
    <location>
        <position position="254"/>
    </location>
    <ligand>
        <name>ATP</name>
        <dbReference type="ChEBI" id="CHEBI:30616"/>
    </ligand>
</feature>
<dbReference type="Pfam" id="PF19269">
    <property type="entry name" value="Anticodon_2"/>
    <property type="match status" value="1"/>
</dbReference>
<gene>
    <name evidence="7" type="primary">gltX</name>
    <name evidence="10" type="ORF">UV59_C0007G0056</name>
</gene>
<dbReference type="STRING" id="1618436.UV59_C0007G0056"/>
<dbReference type="GO" id="GO:0008270">
    <property type="term" value="F:zinc ion binding"/>
    <property type="evidence" value="ECO:0007669"/>
    <property type="project" value="UniProtKB-UniRule"/>
</dbReference>
<organism evidence="10 11">
    <name type="scientific">Candidatus Gottesmanbacteria bacterium GW2011_GWA1_43_11</name>
    <dbReference type="NCBI Taxonomy" id="1618436"/>
    <lineage>
        <taxon>Bacteria</taxon>
        <taxon>Candidatus Gottesmaniibacteriota</taxon>
    </lineage>
</organism>
<evidence type="ECO:0000256" key="5">
    <source>
        <dbReference type="ARBA" id="ARBA00022917"/>
    </source>
</evidence>
<dbReference type="GO" id="GO:0004818">
    <property type="term" value="F:glutamate-tRNA ligase activity"/>
    <property type="evidence" value="ECO:0007669"/>
    <property type="project" value="UniProtKB-UniRule"/>
</dbReference>
<sequence>MDRVRTRIAPSPTGDDLHVGNVYTALFNYIWSKKHKGKFIVRIEDTDRLRFVPQTEARILASLRWLGLAYDEGPDIGGAYAPYRQSERLPIYQKYALKLIEAGRAYYCFCSSERLEKLRKSQHERKLPTMYDGHCKEIPLAEARRRASVEPNVIRLNVPEKGETIFSDMIRGKIHFQNAVLDDQVLIKSDGYPTYHLAVVIDDYLMQVTHVIRGEDWISSTPKHVILYWAFGWTLPYFAHLPLLRNPDKSKLSKRKNPVWTSWYREQGYLPEALLNYLGTMTWSMPDGRDKFSLSEMIEAFDIKKIKTTAPIFDLEKLSWLNGQYIRELSTKELASRLTTYLPKGTDTKLINKLAPLAQPRMKTLTEFTHYLGPFVAFKPVPLSTQEKNITREFIAEFELLLPWKTQQLELTAKKLVTQKNWKLREAFMALRQAVTGEKIGLPLFETLELLGKKEALLRMRQAL</sequence>
<evidence type="ECO:0000259" key="9">
    <source>
        <dbReference type="Pfam" id="PF19269"/>
    </source>
</evidence>
<dbReference type="Pfam" id="PF00749">
    <property type="entry name" value="tRNA-synt_1c"/>
    <property type="match status" value="1"/>
</dbReference>
<keyword evidence="7" id="KW-0479">Metal-binding</keyword>
<feature type="binding site" evidence="7">
    <location>
        <position position="110"/>
    </location>
    <ligand>
        <name>Zn(2+)</name>
        <dbReference type="ChEBI" id="CHEBI:29105"/>
    </ligand>
</feature>
<evidence type="ECO:0000256" key="2">
    <source>
        <dbReference type="ARBA" id="ARBA00022598"/>
    </source>
</evidence>
<dbReference type="InterPro" id="IPR000924">
    <property type="entry name" value="Glu/Gln-tRNA-synth"/>
</dbReference>
<comment type="catalytic activity">
    <reaction evidence="7">
        <text>tRNA(Glu) + L-glutamate + ATP = L-glutamyl-tRNA(Glu) + AMP + diphosphate</text>
        <dbReference type="Rhea" id="RHEA:23540"/>
        <dbReference type="Rhea" id="RHEA-COMP:9663"/>
        <dbReference type="Rhea" id="RHEA-COMP:9680"/>
        <dbReference type="ChEBI" id="CHEBI:29985"/>
        <dbReference type="ChEBI" id="CHEBI:30616"/>
        <dbReference type="ChEBI" id="CHEBI:33019"/>
        <dbReference type="ChEBI" id="CHEBI:78442"/>
        <dbReference type="ChEBI" id="CHEBI:78520"/>
        <dbReference type="ChEBI" id="CHEBI:456215"/>
        <dbReference type="EC" id="6.1.1.17"/>
    </reaction>
</comment>
<dbReference type="GO" id="GO:0000049">
    <property type="term" value="F:tRNA binding"/>
    <property type="evidence" value="ECO:0007669"/>
    <property type="project" value="InterPro"/>
</dbReference>
<comment type="caution">
    <text evidence="7">Lacks conserved residue(s) required for the propagation of feature annotation.</text>
</comment>
<protein>
    <recommendedName>
        <fullName evidence="7">Glutamate--tRNA ligase</fullName>
        <ecNumber evidence="7">6.1.1.17</ecNumber>
    </recommendedName>
    <alternativeName>
        <fullName evidence="7">Glutamyl-tRNA synthetase</fullName>
        <shortName evidence="7">GluRS</shortName>
    </alternativeName>
</protein>
<dbReference type="AlphaFoldDB" id="A0A0G1FF34"/>
<dbReference type="GO" id="GO:0006424">
    <property type="term" value="P:glutamyl-tRNA aminoacylation"/>
    <property type="evidence" value="ECO:0007669"/>
    <property type="project" value="UniProtKB-UniRule"/>
</dbReference>
<keyword evidence="5 7" id="KW-0648">Protein biosynthesis</keyword>
<feature type="binding site" evidence="7">
    <location>
        <position position="135"/>
    </location>
    <ligand>
        <name>Zn(2+)</name>
        <dbReference type="ChEBI" id="CHEBI:29105"/>
    </ligand>
</feature>
<evidence type="ECO:0000256" key="7">
    <source>
        <dbReference type="HAMAP-Rule" id="MF_00022"/>
    </source>
</evidence>
<comment type="similarity">
    <text evidence="1 7">Belongs to the class-I aminoacyl-tRNA synthetase family. Glutamate--tRNA ligase type 1 subfamily.</text>
</comment>
<evidence type="ECO:0000256" key="1">
    <source>
        <dbReference type="ARBA" id="ARBA00007894"/>
    </source>
</evidence>
<dbReference type="SUPFAM" id="SSF52374">
    <property type="entry name" value="Nucleotidylyl transferase"/>
    <property type="match status" value="1"/>
</dbReference>
<feature type="domain" description="Aminoacyl-tRNA synthetase class I anticodon-binding" evidence="9">
    <location>
        <begin position="333"/>
        <end position="464"/>
    </location>
</feature>
<evidence type="ECO:0000256" key="6">
    <source>
        <dbReference type="ARBA" id="ARBA00023146"/>
    </source>
</evidence>
<comment type="caution">
    <text evidence="10">The sequence shown here is derived from an EMBL/GenBank/DDBJ whole genome shotgun (WGS) entry which is preliminary data.</text>
</comment>
<dbReference type="InterPro" id="IPR045462">
    <property type="entry name" value="aa-tRNA-synth_I_cd-bd"/>
</dbReference>
<name>A0A0G1FF34_9BACT</name>
<keyword evidence="4 7" id="KW-0067">ATP-binding</keyword>
<dbReference type="GO" id="GO:0005524">
    <property type="term" value="F:ATP binding"/>
    <property type="evidence" value="ECO:0007669"/>
    <property type="project" value="UniProtKB-UniRule"/>
</dbReference>
<evidence type="ECO:0000256" key="4">
    <source>
        <dbReference type="ARBA" id="ARBA00022840"/>
    </source>
</evidence>
<reference evidence="10 11" key="1">
    <citation type="journal article" date="2015" name="Nature">
        <title>rRNA introns, odd ribosomes, and small enigmatic genomes across a large radiation of phyla.</title>
        <authorList>
            <person name="Brown C.T."/>
            <person name="Hug L.A."/>
            <person name="Thomas B.C."/>
            <person name="Sharon I."/>
            <person name="Castelle C.J."/>
            <person name="Singh A."/>
            <person name="Wilkins M.J."/>
            <person name="Williams K.H."/>
            <person name="Banfield J.F."/>
        </authorList>
    </citation>
    <scope>NUCLEOTIDE SEQUENCE [LARGE SCALE GENOMIC DNA]</scope>
</reference>
<dbReference type="FunFam" id="3.40.50.620:FF:000045">
    <property type="entry name" value="Glutamate--tRNA ligase, mitochondrial"/>
    <property type="match status" value="1"/>
</dbReference>
<evidence type="ECO:0000313" key="10">
    <source>
        <dbReference type="EMBL" id="KKS85473.1"/>
    </source>
</evidence>
<dbReference type="Proteomes" id="UP000034543">
    <property type="component" value="Unassembled WGS sequence"/>
</dbReference>
<keyword evidence="7" id="KW-0963">Cytoplasm</keyword>
<proteinExistence type="inferred from homology"/>
<keyword evidence="6 7" id="KW-0030">Aminoacyl-tRNA synthetase</keyword>
<comment type="function">
    <text evidence="7">Catalyzes the attachment of glutamate to tRNA(Glu) in a two-step reaction: glutamate is first activated by ATP to form Glu-AMP and then transferred to the acceptor end of tRNA(Glu).</text>
</comment>
<dbReference type="PATRIC" id="fig|1618436.3.peg.436"/>
<comment type="subcellular location">
    <subcellularLocation>
        <location evidence="7">Cytoplasm</location>
    </subcellularLocation>
</comment>
<dbReference type="Gene3D" id="3.40.50.620">
    <property type="entry name" value="HUPs"/>
    <property type="match status" value="1"/>
</dbReference>
<dbReference type="NCBIfam" id="TIGR00464">
    <property type="entry name" value="gltX_bact"/>
    <property type="match status" value="1"/>
</dbReference>
<evidence type="ECO:0000256" key="3">
    <source>
        <dbReference type="ARBA" id="ARBA00022741"/>
    </source>
</evidence>
<dbReference type="InterPro" id="IPR008925">
    <property type="entry name" value="aa_tRNA-synth_I_cd-bd_sf"/>
</dbReference>
<dbReference type="PRINTS" id="PR00987">
    <property type="entry name" value="TRNASYNTHGLU"/>
</dbReference>
<dbReference type="InterPro" id="IPR004527">
    <property type="entry name" value="Glu-tRNA-ligase_bac/mito"/>
</dbReference>
<dbReference type="InterPro" id="IPR049940">
    <property type="entry name" value="GluQ/Sye"/>
</dbReference>
<dbReference type="SUPFAM" id="SSF48163">
    <property type="entry name" value="An anticodon-binding domain of class I aminoacyl-tRNA synthetases"/>
    <property type="match status" value="1"/>
</dbReference>